<proteinExistence type="predicted"/>
<organism evidence="1 2">
    <name type="scientific">Chlorobium luteolum (strain DSM 273 / BCRC 81028 / 2530)</name>
    <name type="common">Pelodictyon luteolum</name>
    <dbReference type="NCBI Taxonomy" id="319225"/>
    <lineage>
        <taxon>Bacteria</taxon>
        <taxon>Pseudomonadati</taxon>
        <taxon>Chlorobiota</taxon>
        <taxon>Chlorobiia</taxon>
        <taxon>Chlorobiales</taxon>
        <taxon>Chlorobiaceae</taxon>
        <taxon>Chlorobium/Pelodictyon group</taxon>
        <taxon>Pelodictyon</taxon>
    </lineage>
</organism>
<dbReference type="STRING" id="319225.Plut_1927"/>
<dbReference type="Proteomes" id="UP000002709">
    <property type="component" value="Chromosome"/>
</dbReference>
<name>Q3B1L2_CHLL3</name>
<protein>
    <submittedName>
        <fullName evidence="1">Uncharacterized protein</fullName>
    </submittedName>
</protein>
<sequence>MYVFSPGETTSSLLWPESLSTKQIQISLEAFGVPMALRMRPKAVFRSDSGRSFPLVRERAVFFVVGMKIRRLTPNLHIFPS</sequence>
<reference evidence="2" key="1">
    <citation type="submission" date="2005-08" db="EMBL/GenBank/DDBJ databases">
        <title>Complete sequence of Pelodictyon luteolum DSM 273.</title>
        <authorList>
            <consortium name="US DOE Joint Genome Institute"/>
            <person name="Copeland A."/>
            <person name="Lucas S."/>
            <person name="Lapidus A."/>
            <person name="Barry K."/>
            <person name="Detter J.C."/>
            <person name="Glavina T."/>
            <person name="Hammon N."/>
            <person name="Israni S."/>
            <person name="Pitluck S."/>
            <person name="Bryant D."/>
            <person name="Schmutz J."/>
            <person name="Larimer F."/>
            <person name="Land M."/>
            <person name="Kyrpides N."/>
            <person name="Ivanova N."/>
            <person name="Richardson P."/>
        </authorList>
    </citation>
    <scope>NUCLEOTIDE SEQUENCE [LARGE SCALE GENOMIC DNA]</scope>
    <source>
        <strain evidence="2">DSM 273 / BCRC 81028 / 2530</strain>
    </source>
</reference>
<keyword evidence="2" id="KW-1185">Reference proteome</keyword>
<dbReference type="KEGG" id="plt:Plut_1927"/>
<gene>
    <name evidence="1" type="ordered locus">Plut_1927</name>
</gene>
<dbReference type="EMBL" id="CP000096">
    <property type="protein sequence ID" value="ABB24769.1"/>
    <property type="molecule type" value="Genomic_DNA"/>
</dbReference>
<dbReference type="HOGENOM" id="CLU_2570749_0_0_10"/>
<evidence type="ECO:0000313" key="2">
    <source>
        <dbReference type="Proteomes" id="UP000002709"/>
    </source>
</evidence>
<evidence type="ECO:0000313" key="1">
    <source>
        <dbReference type="EMBL" id="ABB24769.1"/>
    </source>
</evidence>
<accession>Q3B1L2</accession>
<dbReference type="AlphaFoldDB" id="Q3B1L2"/>